<dbReference type="Proteomes" id="UP000054018">
    <property type="component" value="Unassembled WGS sequence"/>
</dbReference>
<dbReference type="HOGENOM" id="CLU_2606910_0_0_1"/>
<evidence type="ECO:0000313" key="2">
    <source>
        <dbReference type="Proteomes" id="UP000054018"/>
    </source>
</evidence>
<evidence type="ECO:0000313" key="1">
    <source>
        <dbReference type="EMBL" id="KIK19015.1"/>
    </source>
</evidence>
<proteinExistence type="predicted"/>
<sequence length="79" mass="8835">MFGAQATLQITTTFYTCSTLSWAPITVQSKGWERHKISNSTFHLDMIKRGTMTPNSQGYLYNNTAVITDDELTIATKGE</sequence>
<keyword evidence="2" id="KW-1185">Reference proteome</keyword>
<dbReference type="EMBL" id="KN833793">
    <property type="protein sequence ID" value="KIK19015.1"/>
    <property type="molecule type" value="Genomic_DNA"/>
</dbReference>
<dbReference type="AlphaFoldDB" id="A0A0C9Y2V9"/>
<protein>
    <submittedName>
        <fullName evidence="1">Uncharacterized protein</fullName>
    </submittedName>
</protein>
<name>A0A0C9Y2V9_9AGAM</name>
<reference evidence="2" key="2">
    <citation type="submission" date="2015-01" db="EMBL/GenBank/DDBJ databases">
        <title>Evolutionary Origins and Diversification of the Mycorrhizal Mutualists.</title>
        <authorList>
            <consortium name="DOE Joint Genome Institute"/>
            <consortium name="Mycorrhizal Genomics Consortium"/>
            <person name="Kohler A."/>
            <person name="Kuo A."/>
            <person name="Nagy L.G."/>
            <person name="Floudas D."/>
            <person name="Copeland A."/>
            <person name="Barry K.W."/>
            <person name="Cichocki N."/>
            <person name="Veneault-Fourrey C."/>
            <person name="LaButti K."/>
            <person name="Lindquist E.A."/>
            <person name="Lipzen A."/>
            <person name="Lundell T."/>
            <person name="Morin E."/>
            <person name="Murat C."/>
            <person name="Riley R."/>
            <person name="Ohm R."/>
            <person name="Sun H."/>
            <person name="Tunlid A."/>
            <person name="Henrissat B."/>
            <person name="Grigoriev I.V."/>
            <person name="Hibbett D.S."/>
            <person name="Martin F."/>
        </authorList>
    </citation>
    <scope>NUCLEOTIDE SEQUENCE [LARGE SCALE GENOMIC DNA]</scope>
    <source>
        <strain evidence="2">441</strain>
    </source>
</reference>
<organism evidence="1 2">
    <name type="scientific">Pisolithus microcarpus 441</name>
    <dbReference type="NCBI Taxonomy" id="765257"/>
    <lineage>
        <taxon>Eukaryota</taxon>
        <taxon>Fungi</taxon>
        <taxon>Dikarya</taxon>
        <taxon>Basidiomycota</taxon>
        <taxon>Agaricomycotina</taxon>
        <taxon>Agaricomycetes</taxon>
        <taxon>Agaricomycetidae</taxon>
        <taxon>Boletales</taxon>
        <taxon>Sclerodermatineae</taxon>
        <taxon>Pisolithaceae</taxon>
        <taxon>Pisolithus</taxon>
    </lineage>
</organism>
<accession>A0A0C9Y2V9</accession>
<reference evidence="1 2" key="1">
    <citation type="submission" date="2014-04" db="EMBL/GenBank/DDBJ databases">
        <authorList>
            <consortium name="DOE Joint Genome Institute"/>
            <person name="Kuo A."/>
            <person name="Kohler A."/>
            <person name="Costa M.D."/>
            <person name="Nagy L.G."/>
            <person name="Floudas D."/>
            <person name="Copeland A."/>
            <person name="Barry K.W."/>
            <person name="Cichocki N."/>
            <person name="Veneault-Fourrey C."/>
            <person name="LaButti K."/>
            <person name="Lindquist E.A."/>
            <person name="Lipzen A."/>
            <person name="Lundell T."/>
            <person name="Morin E."/>
            <person name="Murat C."/>
            <person name="Sun H."/>
            <person name="Tunlid A."/>
            <person name="Henrissat B."/>
            <person name="Grigoriev I.V."/>
            <person name="Hibbett D.S."/>
            <person name="Martin F."/>
            <person name="Nordberg H.P."/>
            <person name="Cantor M.N."/>
            <person name="Hua S.X."/>
        </authorList>
    </citation>
    <scope>NUCLEOTIDE SEQUENCE [LARGE SCALE GENOMIC DNA]</scope>
    <source>
        <strain evidence="1 2">441</strain>
    </source>
</reference>
<dbReference type="OrthoDB" id="59470at2759"/>
<gene>
    <name evidence="1" type="ORF">PISMIDRAFT_683563</name>
</gene>